<dbReference type="RefSeq" id="WP_008507827.1">
    <property type="nucleotide sequence ID" value="NZ_CM001403.1"/>
</dbReference>
<dbReference type="SUPFAM" id="SSF63411">
    <property type="entry name" value="LuxS/MPP-like metallohydrolase"/>
    <property type="match status" value="2"/>
</dbReference>
<dbReference type="OrthoDB" id="9811314at2"/>
<evidence type="ECO:0000256" key="1">
    <source>
        <dbReference type="ARBA" id="ARBA00001947"/>
    </source>
</evidence>
<dbReference type="STRING" id="714943.Mucpa_3292"/>
<evidence type="ECO:0000259" key="5">
    <source>
        <dbReference type="Pfam" id="PF05193"/>
    </source>
</evidence>
<evidence type="ECO:0000256" key="2">
    <source>
        <dbReference type="ARBA" id="ARBA00007261"/>
    </source>
</evidence>
<organism evidence="6 7">
    <name type="scientific">Mucilaginibacter paludis DSM 18603</name>
    <dbReference type="NCBI Taxonomy" id="714943"/>
    <lineage>
        <taxon>Bacteria</taxon>
        <taxon>Pseudomonadati</taxon>
        <taxon>Bacteroidota</taxon>
        <taxon>Sphingobacteriia</taxon>
        <taxon>Sphingobacteriales</taxon>
        <taxon>Sphingobacteriaceae</taxon>
        <taxon>Mucilaginibacter</taxon>
    </lineage>
</organism>
<gene>
    <name evidence="6" type="ORF">Mucpa_3292</name>
</gene>
<dbReference type="InterPro" id="IPR011249">
    <property type="entry name" value="Metalloenz_LuxS/M16"/>
</dbReference>
<dbReference type="Gene3D" id="3.30.830.10">
    <property type="entry name" value="Metalloenzyme, LuxS/M16 peptidase-like"/>
    <property type="match status" value="2"/>
</dbReference>
<dbReference type="AlphaFoldDB" id="H1YGY7"/>
<feature type="domain" description="Peptidase M16 N-terminal" evidence="4">
    <location>
        <begin position="20"/>
        <end position="159"/>
    </location>
</feature>
<keyword evidence="7" id="KW-1185">Reference proteome</keyword>
<comment type="cofactor">
    <cofactor evidence="1">
        <name>Zn(2+)</name>
        <dbReference type="ChEBI" id="CHEBI:29105"/>
    </cofactor>
</comment>
<dbReference type="GO" id="GO:0006508">
    <property type="term" value="P:proteolysis"/>
    <property type="evidence" value="ECO:0007669"/>
    <property type="project" value="InterPro"/>
</dbReference>
<dbReference type="GO" id="GO:0046872">
    <property type="term" value="F:metal ion binding"/>
    <property type="evidence" value="ECO:0007669"/>
    <property type="project" value="InterPro"/>
</dbReference>
<dbReference type="PANTHER" id="PTHR11851:SF49">
    <property type="entry name" value="MITOCHONDRIAL-PROCESSING PEPTIDASE SUBUNIT ALPHA"/>
    <property type="match status" value="1"/>
</dbReference>
<evidence type="ECO:0000256" key="3">
    <source>
        <dbReference type="RuleBase" id="RU004447"/>
    </source>
</evidence>
<dbReference type="GO" id="GO:0004222">
    <property type="term" value="F:metalloendopeptidase activity"/>
    <property type="evidence" value="ECO:0007669"/>
    <property type="project" value="InterPro"/>
</dbReference>
<evidence type="ECO:0000259" key="4">
    <source>
        <dbReference type="Pfam" id="PF00675"/>
    </source>
</evidence>
<proteinExistence type="inferred from homology"/>
<dbReference type="InterPro" id="IPR007863">
    <property type="entry name" value="Peptidase_M16_C"/>
</dbReference>
<accession>H1YGY7</accession>
<name>H1YGY7_9SPHI</name>
<dbReference type="eggNOG" id="COG0612">
    <property type="taxonomic scope" value="Bacteria"/>
</dbReference>
<dbReference type="Proteomes" id="UP000002774">
    <property type="component" value="Chromosome"/>
</dbReference>
<dbReference type="Pfam" id="PF05193">
    <property type="entry name" value="Peptidase_M16_C"/>
    <property type="match status" value="1"/>
</dbReference>
<evidence type="ECO:0000313" key="6">
    <source>
        <dbReference type="EMBL" id="EHQ27396.1"/>
    </source>
</evidence>
<dbReference type="InterPro" id="IPR001431">
    <property type="entry name" value="Pept_M16_Zn_BS"/>
</dbReference>
<sequence>MDYQVYTLPNGIRLLHKHAVSTIAHCCFLVNAGARDEEAGKDGLAHFIEHLLFKATERRNTNQILNHLELVGADLNAYTTKEYTCIHASFLKEHLERAIDLTEDLVFHSTFPEEELVKEKSVILDEIASYLDQPDEAIQDDFEDVLFKGHPLGRNILGTVESVNQLNKKDISHFIAQNYNTHQMVFAVLGEYDFKKLVKLAERYFGDIKANTAVKNRIKPIVKPGELVKLSRPISQTHGVIGSQAYASSNPQKNGLLLLNNILGGIGMSSRLNLQIREKYGIAYSIESNYMAFSDTGLFTIYFGTDSEKAERAIRLIHKELKKLREEKLGVLQLQQAKRKFIGQIALGEENKIGLIIAMAKSLLDFDRIDTLEEIFAKINAATAEEMLAISNEIFDPAVLTTLLFEPND</sequence>
<protein>
    <submittedName>
        <fullName evidence="6">Peptidase M16 domain protein</fullName>
    </submittedName>
</protein>
<dbReference type="EMBL" id="CM001403">
    <property type="protein sequence ID" value="EHQ27396.1"/>
    <property type="molecule type" value="Genomic_DNA"/>
</dbReference>
<dbReference type="InterPro" id="IPR050361">
    <property type="entry name" value="MPP/UQCRC_Complex"/>
</dbReference>
<feature type="domain" description="Peptidase M16 C-terminal" evidence="5">
    <location>
        <begin position="166"/>
        <end position="340"/>
    </location>
</feature>
<dbReference type="PROSITE" id="PS00143">
    <property type="entry name" value="INSULINASE"/>
    <property type="match status" value="1"/>
</dbReference>
<dbReference type="HOGENOM" id="CLU_009902_3_2_10"/>
<dbReference type="Pfam" id="PF00675">
    <property type="entry name" value="Peptidase_M16"/>
    <property type="match status" value="1"/>
</dbReference>
<evidence type="ECO:0000313" key="7">
    <source>
        <dbReference type="Proteomes" id="UP000002774"/>
    </source>
</evidence>
<comment type="similarity">
    <text evidence="2 3">Belongs to the peptidase M16 family.</text>
</comment>
<reference evidence="6" key="1">
    <citation type="submission" date="2011-09" db="EMBL/GenBank/DDBJ databases">
        <title>The permanent draft genome of Mucilaginibacter paludis DSM 18603.</title>
        <authorList>
            <consortium name="US DOE Joint Genome Institute (JGI-PGF)"/>
            <person name="Lucas S."/>
            <person name="Han J."/>
            <person name="Lapidus A."/>
            <person name="Bruce D."/>
            <person name="Goodwin L."/>
            <person name="Pitluck S."/>
            <person name="Peters L."/>
            <person name="Kyrpides N."/>
            <person name="Mavromatis K."/>
            <person name="Ivanova N."/>
            <person name="Mikhailova N."/>
            <person name="Held B."/>
            <person name="Detter J.C."/>
            <person name="Tapia R."/>
            <person name="Han C."/>
            <person name="Land M."/>
            <person name="Hauser L."/>
            <person name="Markowitz V."/>
            <person name="Cheng J.-F."/>
            <person name="Hugenholtz P."/>
            <person name="Woyke T."/>
            <person name="Wu D."/>
            <person name="Tindall B."/>
            <person name="Brambilla E."/>
            <person name="Klenk H.-P."/>
            <person name="Eisen J.A."/>
        </authorList>
    </citation>
    <scope>NUCLEOTIDE SEQUENCE [LARGE SCALE GENOMIC DNA]</scope>
    <source>
        <strain evidence="6">DSM 18603</strain>
    </source>
</reference>
<dbReference type="PANTHER" id="PTHR11851">
    <property type="entry name" value="METALLOPROTEASE"/>
    <property type="match status" value="1"/>
</dbReference>
<dbReference type="InterPro" id="IPR011765">
    <property type="entry name" value="Pept_M16_N"/>
</dbReference>